<organism evidence="1 2">
    <name type="scientific">Vibrio hyugaensis</name>
    <dbReference type="NCBI Taxonomy" id="1534743"/>
    <lineage>
        <taxon>Bacteria</taxon>
        <taxon>Pseudomonadati</taxon>
        <taxon>Pseudomonadota</taxon>
        <taxon>Gammaproteobacteria</taxon>
        <taxon>Vibrionales</taxon>
        <taxon>Vibrionaceae</taxon>
        <taxon>Vibrio</taxon>
    </lineage>
</organism>
<comment type="caution">
    <text evidence="1">The sequence shown here is derived from an EMBL/GenBank/DDBJ whole genome shotgun (WGS) entry which is preliminary data.</text>
</comment>
<evidence type="ECO:0000313" key="2">
    <source>
        <dbReference type="Proteomes" id="UP001156669"/>
    </source>
</evidence>
<keyword evidence="2" id="KW-1185">Reference proteome</keyword>
<gene>
    <name evidence="1" type="ORF">GCM10007906_41280</name>
</gene>
<accession>A0ABQ5YBT3</accession>
<protein>
    <submittedName>
        <fullName evidence="1">Uncharacterized protein</fullName>
    </submittedName>
</protein>
<dbReference type="Proteomes" id="UP001156669">
    <property type="component" value="Unassembled WGS sequence"/>
</dbReference>
<sequence>MSEKGISIVTYIPFILKLIIKLENKREGNQIWFNFAIKKRLCAKAYLYPRNLEMLGSARMTWFVDAAPI</sequence>
<proteinExistence type="predicted"/>
<name>A0ABQ5YBT3_9VIBR</name>
<dbReference type="EMBL" id="BSOE01000058">
    <property type="protein sequence ID" value="GLR06540.1"/>
    <property type="molecule type" value="Genomic_DNA"/>
</dbReference>
<reference evidence="2" key="1">
    <citation type="journal article" date="2019" name="Int. J. Syst. Evol. Microbiol.">
        <title>The Global Catalogue of Microorganisms (GCM) 10K type strain sequencing project: providing services to taxonomists for standard genome sequencing and annotation.</title>
        <authorList>
            <consortium name="The Broad Institute Genomics Platform"/>
            <consortium name="The Broad Institute Genome Sequencing Center for Infectious Disease"/>
            <person name="Wu L."/>
            <person name="Ma J."/>
        </authorList>
    </citation>
    <scope>NUCLEOTIDE SEQUENCE [LARGE SCALE GENOMIC DNA]</scope>
    <source>
        <strain evidence="2">NBRC 110633</strain>
    </source>
</reference>
<evidence type="ECO:0000313" key="1">
    <source>
        <dbReference type="EMBL" id="GLR06540.1"/>
    </source>
</evidence>